<dbReference type="PANTHER" id="PTHR42957:SF1">
    <property type="entry name" value="HELICASE MJ1565-RELATED"/>
    <property type="match status" value="1"/>
</dbReference>
<dbReference type="Gene3D" id="3.40.50.300">
    <property type="entry name" value="P-loop containing nucleotide triphosphate hydrolases"/>
    <property type="match status" value="2"/>
</dbReference>
<gene>
    <name evidence="2" type="ORF">F7D71_05285</name>
</gene>
<name>A0AA90UTG4_9BACT</name>
<protein>
    <submittedName>
        <fullName evidence="2">DUF87 domain-containing protein</fullName>
    </submittedName>
</protein>
<evidence type="ECO:0000313" key="3">
    <source>
        <dbReference type="Proteomes" id="UP000423156"/>
    </source>
</evidence>
<dbReference type="AlphaFoldDB" id="A0AA90UTG4"/>
<accession>A0AA90UTG4</accession>
<feature type="domain" description="Helicase HerA central" evidence="1">
    <location>
        <begin position="150"/>
        <end position="411"/>
    </location>
</feature>
<dbReference type="InterPro" id="IPR002789">
    <property type="entry name" value="HerA_central"/>
</dbReference>
<dbReference type="RefSeq" id="WP_153092491.1">
    <property type="nucleotide sequence ID" value="NZ_VZBX01000033.1"/>
</dbReference>
<dbReference type="Proteomes" id="UP000423156">
    <property type="component" value="Unassembled WGS sequence"/>
</dbReference>
<dbReference type="Pfam" id="PF01935">
    <property type="entry name" value="DUF87"/>
    <property type="match status" value="1"/>
</dbReference>
<dbReference type="SUPFAM" id="SSF52540">
    <property type="entry name" value="P-loop containing nucleoside triphosphate hydrolases"/>
    <property type="match status" value="1"/>
</dbReference>
<dbReference type="CDD" id="cd01127">
    <property type="entry name" value="TrwB_TraG_TraD_VirD4"/>
    <property type="match status" value="1"/>
</dbReference>
<dbReference type="InterPro" id="IPR008571">
    <property type="entry name" value="HerA-like"/>
</dbReference>
<dbReference type="PANTHER" id="PTHR42957">
    <property type="entry name" value="HELICASE MJ1565-RELATED"/>
    <property type="match status" value="1"/>
</dbReference>
<organism evidence="2 3">
    <name type="scientific">Segatella copri</name>
    <dbReference type="NCBI Taxonomy" id="165179"/>
    <lineage>
        <taxon>Bacteria</taxon>
        <taxon>Pseudomonadati</taxon>
        <taxon>Bacteroidota</taxon>
        <taxon>Bacteroidia</taxon>
        <taxon>Bacteroidales</taxon>
        <taxon>Prevotellaceae</taxon>
        <taxon>Segatella</taxon>
    </lineage>
</organism>
<proteinExistence type="predicted"/>
<dbReference type="InterPro" id="IPR027417">
    <property type="entry name" value="P-loop_NTPase"/>
</dbReference>
<comment type="caution">
    <text evidence="2">The sequence shown here is derived from an EMBL/GenBank/DDBJ whole genome shotgun (WGS) entry which is preliminary data.</text>
</comment>
<evidence type="ECO:0000259" key="1">
    <source>
        <dbReference type="Pfam" id="PF01935"/>
    </source>
</evidence>
<evidence type="ECO:0000313" key="2">
    <source>
        <dbReference type="EMBL" id="MQN77285.1"/>
    </source>
</evidence>
<sequence length="582" mass="65004">MANESLLKYGVKESIGQVNAVDTGTATVVVTDDSVLSQLQINQLLAIKSPRPGRHIIAMIMKIFRKSASIDTTEEDEESEALEQMSLNVIKIVFIGEFIDHEGIKFNLFRRNVSAVPSIDASCYKIEGDRLTALMQCISTDAASVVNPLKIGLYTMDEKSSAYLDGDRLFQRHAAIVGSTGSGKSYCVARIVEQMADLPNANAVLFDIHGEYSTDSFKKEGIAHYKIATPSDLDESDKLSKGILMIPYWLLTYEEMQALLLDRSDQNAPNQAMLLSKEILSQKEETVKETSLKGKITLDSPIPYKLDVVLQNLTKLDEERVPGAKAGSDKAGPFNGKLTRFNQRLQNKLDDKRMGFMFHMSAEELSLDWLNNFCTTLMGKDDTTKNRIKVIDFSEVPSDVLPLVIGLVARLVFTVQQWSDSNLRHPIALLCDEAHLYVQQMESRDSVAEIGLKSFERIAKEGRKYGVGLVIISQRPSEVNRTVLSQCNNFISLRLTNVEDQNVIKRLLPDNLGNIADNLSLLDIAEAIVVGDSILLPSRIKIDQPTITPSSQTVKFWQKWNEKDLHQDLNMAVTNMIKQSKN</sequence>
<dbReference type="EMBL" id="VZBZ01000072">
    <property type="protein sequence ID" value="MQN77285.1"/>
    <property type="molecule type" value="Genomic_DNA"/>
</dbReference>
<reference evidence="3" key="1">
    <citation type="submission" date="2019-09" db="EMBL/GenBank/DDBJ databases">
        <title>Distinct polysaccharide growth profiles of human intestinal Prevotella copri isolates.</title>
        <authorList>
            <person name="Fehlner-Peach H."/>
            <person name="Magnabosco C."/>
            <person name="Raghavan V."/>
            <person name="Scher J.U."/>
            <person name="Tett A."/>
            <person name="Cox L.M."/>
            <person name="Gottsegen C."/>
            <person name="Watters A."/>
            <person name="Wiltshire- Gordon J.D."/>
            <person name="Segata N."/>
            <person name="Bonneau R."/>
            <person name="Littman D.R."/>
        </authorList>
    </citation>
    <scope>NUCLEOTIDE SEQUENCE [LARGE SCALE GENOMIC DNA]</scope>
    <source>
        <strain evidence="3">BU41712</strain>
    </source>
</reference>